<evidence type="ECO:0000256" key="2">
    <source>
        <dbReference type="PROSITE-ProRule" id="PRU00335"/>
    </source>
</evidence>
<dbReference type="EMBL" id="SNYW01000008">
    <property type="protein sequence ID" value="TDQ82438.1"/>
    <property type="molecule type" value="Genomic_DNA"/>
</dbReference>
<keyword evidence="1 2" id="KW-0238">DNA-binding</keyword>
<accession>A0A4V3DEP1</accession>
<dbReference type="AlphaFoldDB" id="A0A4V3DEP1"/>
<dbReference type="SUPFAM" id="SSF46689">
    <property type="entry name" value="Homeodomain-like"/>
    <property type="match status" value="1"/>
</dbReference>
<sequence>MAKAARKPASKGPRSRAKSESRPGRRANARSGGRSAAAPAEALQDALLDLCAKNGWCDLSLADIAEAAGLDLATAHAIYASKADLLVGLTRATDAAILASLTGDPLEGTPRDRLFDLLMRRFDRLQAHRAGYLTLLHELPQTPLEAAALACQMRRSLRLMLESAGISAAGLKGALRLNGLLAIHLAALRVWAGDDSADLARTMAEIDRRLGQAERLDEVVRGGLKRARAMRQEFRTAKAAE</sequence>
<evidence type="ECO:0000259" key="4">
    <source>
        <dbReference type="PROSITE" id="PS50977"/>
    </source>
</evidence>
<protein>
    <submittedName>
        <fullName evidence="5">TetR family transcriptional regulator</fullName>
    </submittedName>
</protein>
<dbReference type="Proteomes" id="UP000295783">
    <property type="component" value="Unassembled WGS sequence"/>
</dbReference>
<dbReference type="OrthoDB" id="7828598at2"/>
<feature type="domain" description="HTH tetR-type" evidence="4">
    <location>
        <begin position="37"/>
        <end position="97"/>
    </location>
</feature>
<organism evidence="5 6">
    <name type="scientific">Dongia mobilis</name>
    <dbReference type="NCBI Taxonomy" id="578943"/>
    <lineage>
        <taxon>Bacteria</taxon>
        <taxon>Pseudomonadati</taxon>
        <taxon>Pseudomonadota</taxon>
        <taxon>Alphaproteobacteria</taxon>
        <taxon>Rhodospirillales</taxon>
        <taxon>Dongiaceae</taxon>
        <taxon>Dongia</taxon>
    </lineage>
</organism>
<keyword evidence="6" id="KW-1185">Reference proteome</keyword>
<dbReference type="PROSITE" id="PS50977">
    <property type="entry name" value="HTH_TETR_2"/>
    <property type="match status" value="1"/>
</dbReference>
<feature type="compositionally biased region" description="Basic residues" evidence="3">
    <location>
        <begin position="1"/>
        <end position="16"/>
    </location>
</feature>
<evidence type="ECO:0000256" key="3">
    <source>
        <dbReference type="SAM" id="MobiDB-lite"/>
    </source>
</evidence>
<feature type="region of interest" description="Disordered" evidence="3">
    <location>
        <begin position="1"/>
        <end position="37"/>
    </location>
</feature>
<gene>
    <name evidence="5" type="ORF">A8950_2261</name>
</gene>
<evidence type="ECO:0000256" key="1">
    <source>
        <dbReference type="ARBA" id="ARBA00023125"/>
    </source>
</evidence>
<feature type="DNA-binding region" description="H-T-H motif" evidence="2">
    <location>
        <begin position="60"/>
        <end position="79"/>
    </location>
</feature>
<evidence type="ECO:0000313" key="6">
    <source>
        <dbReference type="Proteomes" id="UP000295783"/>
    </source>
</evidence>
<name>A0A4V3DEP1_9PROT</name>
<dbReference type="InterPro" id="IPR001647">
    <property type="entry name" value="HTH_TetR"/>
</dbReference>
<proteinExistence type="predicted"/>
<dbReference type="GO" id="GO:0003677">
    <property type="term" value="F:DNA binding"/>
    <property type="evidence" value="ECO:0007669"/>
    <property type="project" value="UniProtKB-UniRule"/>
</dbReference>
<comment type="caution">
    <text evidence="5">The sequence shown here is derived from an EMBL/GenBank/DDBJ whole genome shotgun (WGS) entry which is preliminary data.</text>
</comment>
<dbReference type="RefSeq" id="WP_133613719.1">
    <property type="nucleotide sequence ID" value="NZ_SNYW01000008.1"/>
</dbReference>
<dbReference type="InterPro" id="IPR009057">
    <property type="entry name" value="Homeodomain-like_sf"/>
</dbReference>
<dbReference type="Gene3D" id="1.10.357.10">
    <property type="entry name" value="Tetracycline Repressor, domain 2"/>
    <property type="match status" value="1"/>
</dbReference>
<evidence type="ECO:0000313" key="5">
    <source>
        <dbReference type="EMBL" id="TDQ82438.1"/>
    </source>
</evidence>
<reference evidence="5 6" key="1">
    <citation type="submission" date="2019-03" db="EMBL/GenBank/DDBJ databases">
        <title>Genomic Encyclopedia of Type Strains, Phase III (KMG-III): the genomes of soil and plant-associated and newly described type strains.</title>
        <authorList>
            <person name="Whitman W."/>
        </authorList>
    </citation>
    <scope>NUCLEOTIDE SEQUENCE [LARGE SCALE GENOMIC DNA]</scope>
    <source>
        <strain evidence="5 6">CGMCC 1.7660</strain>
    </source>
</reference>